<dbReference type="Pfam" id="PF21317">
    <property type="entry name" value="BetaGal_ABD_1"/>
    <property type="match status" value="1"/>
</dbReference>
<dbReference type="RefSeq" id="WP_089895994.1">
    <property type="nucleotide sequence ID" value="NZ_FOJG01000001.1"/>
</dbReference>
<dbReference type="SUPFAM" id="SSF51445">
    <property type="entry name" value="(Trans)glycosidases"/>
    <property type="match status" value="1"/>
</dbReference>
<dbReference type="OrthoDB" id="703126at2"/>
<dbReference type="GO" id="GO:0005975">
    <property type="term" value="P:carbohydrate metabolic process"/>
    <property type="evidence" value="ECO:0007669"/>
    <property type="project" value="InterPro"/>
</dbReference>
<gene>
    <name evidence="11" type="ORF">SAMN04488122_2979</name>
</gene>
<dbReference type="PANTHER" id="PTHR23421">
    <property type="entry name" value="BETA-GALACTOSIDASE RELATED"/>
    <property type="match status" value="1"/>
</dbReference>
<keyword evidence="2 5" id="KW-0378">Hydrolase</keyword>
<protein>
    <recommendedName>
        <fullName evidence="5">Beta-galactosidase</fullName>
        <ecNumber evidence="5">3.2.1.23</ecNumber>
    </recommendedName>
</protein>
<evidence type="ECO:0000256" key="6">
    <source>
        <dbReference type="RuleBase" id="RU003679"/>
    </source>
</evidence>
<dbReference type="PROSITE" id="PS01182">
    <property type="entry name" value="GLYCOSYL_HYDROL_F35"/>
    <property type="match status" value="1"/>
</dbReference>
<dbReference type="InterPro" id="IPR008979">
    <property type="entry name" value="Galactose-bd-like_sf"/>
</dbReference>
<evidence type="ECO:0000259" key="8">
    <source>
        <dbReference type="Pfam" id="PF01301"/>
    </source>
</evidence>
<feature type="active site" description="Nucleophile" evidence="4">
    <location>
        <position position="258"/>
    </location>
</feature>
<dbReference type="InterPro" id="IPR048912">
    <property type="entry name" value="BetaGal1-like_ABD1"/>
</dbReference>
<keyword evidence="7" id="KW-0732">Signal</keyword>
<keyword evidence="3 5" id="KW-0326">Glycosidase</keyword>
<feature type="domain" description="Glycoside hydrolase 35 catalytic" evidence="8">
    <location>
        <begin position="35"/>
        <end position="349"/>
    </location>
</feature>
<evidence type="ECO:0000256" key="4">
    <source>
        <dbReference type="PIRSR" id="PIRSR006336-1"/>
    </source>
</evidence>
<evidence type="ECO:0000256" key="5">
    <source>
        <dbReference type="RuleBase" id="RU000675"/>
    </source>
</evidence>
<name>A0A1I0RK89_9BACT</name>
<dbReference type="InterPro" id="IPR019801">
    <property type="entry name" value="Glyco_hydro_35_CS"/>
</dbReference>
<dbReference type="FunFam" id="2.60.120.260:FF:000049">
    <property type="entry name" value="Beta-galactosidase"/>
    <property type="match status" value="1"/>
</dbReference>
<proteinExistence type="inferred from homology"/>
<dbReference type="PIRSF" id="PIRSF006336">
    <property type="entry name" value="B-gal"/>
    <property type="match status" value="1"/>
</dbReference>
<evidence type="ECO:0000256" key="1">
    <source>
        <dbReference type="ARBA" id="ARBA00009809"/>
    </source>
</evidence>
<dbReference type="SUPFAM" id="SSF49785">
    <property type="entry name" value="Galactose-binding domain-like"/>
    <property type="match status" value="1"/>
</dbReference>
<evidence type="ECO:0000313" key="11">
    <source>
        <dbReference type="EMBL" id="SEW41486.1"/>
    </source>
</evidence>
<feature type="signal peptide" evidence="7">
    <location>
        <begin position="1"/>
        <end position="22"/>
    </location>
</feature>
<accession>A0A1I0RK89</accession>
<dbReference type="InterPro" id="IPR048913">
    <property type="entry name" value="BetaGal_gal-bd"/>
</dbReference>
<reference evidence="12" key="1">
    <citation type="submission" date="2016-10" db="EMBL/GenBank/DDBJ databases">
        <authorList>
            <person name="Varghese N."/>
            <person name="Submissions S."/>
        </authorList>
    </citation>
    <scope>NUCLEOTIDE SEQUENCE [LARGE SCALE GENOMIC DNA]</scope>
    <source>
        <strain evidence="12">DSM 3695</strain>
    </source>
</reference>
<feature type="domain" description="Beta-galactosidase galactose-binding" evidence="10">
    <location>
        <begin position="527"/>
        <end position="583"/>
    </location>
</feature>
<sequence length="604" mass="66863">MKKVILSGMLALSCWMGQAVQAQQKHSFALSTTDFMLDGKPFQMISGEMHPARIPHEYWRQRIQMAKAMGCNTIAAYVFWNYQEPVKGQFDFSTGNHNIAEFIKIAQEEGMWVLLRPGPYVCAEWEFGGLPPYLLQTPDIKVRCMDPRYIAAVKTYVERLAAEVKPLLVTNGGPVVMVQIENEYGSYGNDKTYLNTLKDMWVTNGINVPFYTADGATAYMLEAGGVEGAAIGLDSGGSEADFAAAKKQNPNVPAFSSESYPGWLTHWGEQWQRPGITGIANEVKFLMDTKRSFNLYVIHGGTNFGYTAGANSGGKGGYEPDVTSYDYDAPVNEQGSATPKYDSLRQLIGSYLPKGKKLPAVPKPIPTITIPAFNPAPFTSVWDHLPQPVNSPQPKPFEAYGQDYGFIVYKTTLIGHKSGKLTIKDLHDYATVFLNGKYIGKLDRRLGEKTIEIPVSDVKNPVLEILVEGMGRINFAEAIIDRKGITDRVVLNGMTLMNWDVYSLPMTEKFVQELTASSSNATKPGQFFKATFNLDKTGDTYIDMSGYKKGIVWVNGHNLGRYWEIGPQKNLYCPAPWLKKGANDIVIFDLHQEAAAPVKGVAGL</sequence>
<dbReference type="InterPro" id="IPR017853">
    <property type="entry name" value="GH"/>
</dbReference>
<dbReference type="Gene3D" id="3.20.20.80">
    <property type="entry name" value="Glycosidases"/>
    <property type="match status" value="1"/>
</dbReference>
<comment type="catalytic activity">
    <reaction evidence="5">
        <text>Hydrolysis of terminal non-reducing beta-D-galactose residues in beta-D-galactosides.</text>
        <dbReference type="EC" id="3.2.1.23"/>
    </reaction>
</comment>
<dbReference type="Pfam" id="PF01301">
    <property type="entry name" value="Glyco_hydro_35"/>
    <property type="match status" value="1"/>
</dbReference>
<dbReference type="EMBL" id="FOJG01000001">
    <property type="protein sequence ID" value="SEW41486.1"/>
    <property type="molecule type" value="Genomic_DNA"/>
</dbReference>
<dbReference type="InterPro" id="IPR026283">
    <property type="entry name" value="B-gal_1-like"/>
</dbReference>
<dbReference type="GO" id="GO:0004565">
    <property type="term" value="F:beta-galactosidase activity"/>
    <property type="evidence" value="ECO:0007669"/>
    <property type="project" value="UniProtKB-EC"/>
</dbReference>
<evidence type="ECO:0000259" key="10">
    <source>
        <dbReference type="Pfam" id="PF21467"/>
    </source>
</evidence>
<dbReference type="InterPro" id="IPR001944">
    <property type="entry name" value="Glycoside_Hdrlase_35"/>
</dbReference>
<evidence type="ECO:0000259" key="9">
    <source>
        <dbReference type="Pfam" id="PF21317"/>
    </source>
</evidence>
<comment type="similarity">
    <text evidence="1 6">Belongs to the glycosyl hydrolase 35 family.</text>
</comment>
<evidence type="ECO:0000256" key="3">
    <source>
        <dbReference type="ARBA" id="ARBA00023295"/>
    </source>
</evidence>
<dbReference type="InterPro" id="IPR031330">
    <property type="entry name" value="Gly_Hdrlase_35_cat"/>
</dbReference>
<evidence type="ECO:0000256" key="2">
    <source>
        <dbReference type="ARBA" id="ARBA00022801"/>
    </source>
</evidence>
<evidence type="ECO:0000256" key="7">
    <source>
        <dbReference type="SAM" id="SignalP"/>
    </source>
</evidence>
<feature type="chain" id="PRO_5011789807" description="Beta-galactosidase" evidence="7">
    <location>
        <begin position="23"/>
        <end position="604"/>
    </location>
</feature>
<keyword evidence="12" id="KW-1185">Reference proteome</keyword>
<dbReference type="AlphaFoldDB" id="A0A1I0RK89"/>
<evidence type="ECO:0000313" key="12">
    <source>
        <dbReference type="Proteomes" id="UP000199310"/>
    </source>
</evidence>
<dbReference type="Proteomes" id="UP000199310">
    <property type="component" value="Unassembled WGS sequence"/>
</dbReference>
<dbReference type="EC" id="3.2.1.23" evidence="5"/>
<dbReference type="STRING" id="29529.SAMN04488122_2979"/>
<feature type="active site" description="Proton donor" evidence="4">
    <location>
        <position position="183"/>
    </location>
</feature>
<feature type="domain" description="Beta-galactosidase 1-like first all-beta" evidence="9">
    <location>
        <begin position="394"/>
        <end position="504"/>
    </location>
</feature>
<organism evidence="11 12">
    <name type="scientific">Chitinophaga arvensicola</name>
    <dbReference type="NCBI Taxonomy" id="29529"/>
    <lineage>
        <taxon>Bacteria</taxon>
        <taxon>Pseudomonadati</taxon>
        <taxon>Bacteroidota</taxon>
        <taxon>Chitinophagia</taxon>
        <taxon>Chitinophagales</taxon>
        <taxon>Chitinophagaceae</taxon>
        <taxon>Chitinophaga</taxon>
    </lineage>
</organism>
<dbReference type="Gene3D" id="2.60.120.260">
    <property type="entry name" value="Galactose-binding domain-like"/>
    <property type="match status" value="2"/>
</dbReference>
<dbReference type="PRINTS" id="PR00742">
    <property type="entry name" value="GLHYDRLASE35"/>
</dbReference>
<dbReference type="Pfam" id="PF21467">
    <property type="entry name" value="BetaGal_gal-bd"/>
    <property type="match status" value="1"/>
</dbReference>